<keyword evidence="1" id="KW-1133">Transmembrane helix</keyword>
<evidence type="ECO:0000313" key="3">
    <source>
        <dbReference type="Proteomes" id="UP001446032"/>
    </source>
</evidence>
<evidence type="ECO:0000256" key="1">
    <source>
        <dbReference type="SAM" id="Phobius"/>
    </source>
</evidence>
<accession>A0ABV1ATF0</accession>
<sequence>MLVVFTEQLFAALVSSGGNRRLSLAALNNRDFVVWAGHFVSLLSVIGGWGGVLPPHFGRKKAGDLFQISCSVCRCEGGGYLAVKVRDKLTRCVGGKLEFYDFLFFKKSIVLFTINTIHIKPTIPQTIESFKSANPPVYCIA</sequence>
<keyword evidence="3" id="KW-1185">Reference proteome</keyword>
<dbReference type="Proteomes" id="UP001446032">
    <property type="component" value="Unassembled WGS sequence"/>
</dbReference>
<proteinExistence type="predicted"/>
<feature type="transmembrane region" description="Helical" evidence="1">
    <location>
        <begin position="32"/>
        <end position="52"/>
    </location>
</feature>
<keyword evidence="1" id="KW-0812">Transmembrane</keyword>
<reference evidence="2 3" key="1">
    <citation type="submission" date="2024-03" db="EMBL/GenBank/DDBJ databases">
        <title>Human intestinal bacterial collection.</title>
        <authorList>
            <person name="Pauvert C."/>
            <person name="Hitch T.C.A."/>
            <person name="Clavel T."/>
        </authorList>
    </citation>
    <scope>NUCLEOTIDE SEQUENCE [LARGE SCALE GENOMIC DNA]</scope>
    <source>
        <strain evidence="2 3">CLA-AA-H95</strain>
    </source>
</reference>
<keyword evidence="1" id="KW-0472">Membrane</keyword>
<evidence type="ECO:0000313" key="2">
    <source>
        <dbReference type="EMBL" id="MEQ2360447.1"/>
    </source>
</evidence>
<comment type="caution">
    <text evidence="2">The sequence shown here is derived from an EMBL/GenBank/DDBJ whole genome shotgun (WGS) entry which is preliminary data.</text>
</comment>
<protein>
    <submittedName>
        <fullName evidence="2">Uncharacterized protein</fullName>
    </submittedName>
</protein>
<organism evidence="2 3">
    <name type="scientific">Blautia intestinihominis</name>
    <dbReference type="NCBI Taxonomy" id="3133152"/>
    <lineage>
        <taxon>Bacteria</taxon>
        <taxon>Bacillati</taxon>
        <taxon>Bacillota</taxon>
        <taxon>Clostridia</taxon>
        <taxon>Lachnospirales</taxon>
        <taxon>Lachnospiraceae</taxon>
        <taxon>Blautia</taxon>
    </lineage>
</organism>
<gene>
    <name evidence="2" type="ORF">WMO75_19450</name>
</gene>
<name>A0ABV1ATF0_9FIRM</name>
<dbReference type="EMBL" id="JBBMEI010000167">
    <property type="protein sequence ID" value="MEQ2360447.1"/>
    <property type="molecule type" value="Genomic_DNA"/>
</dbReference>